<evidence type="ECO:0000313" key="3">
    <source>
        <dbReference type="Proteomes" id="UP001322392"/>
    </source>
</evidence>
<dbReference type="EMBL" id="CP139639">
    <property type="protein sequence ID" value="WRI22584.1"/>
    <property type="molecule type" value="Genomic_DNA"/>
</dbReference>
<name>A0ABZ0ZZN0_9PSED</name>
<keyword evidence="3" id="KW-1185">Reference proteome</keyword>
<dbReference type="CDD" id="cd04301">
    <property type="entry name" value="NAT_SF"/>
    <property type="match status" value="1"/>
</dbReference>
<dbReference type="InterPro" id="IPR000182">
    <property type="entry name" value="GNAT_dom"/>
</dbReference>
<organism evidence="2 3">
    <name type="scientific">Pseudomonas canadensis</name>
    <dbReference type="NCBI Taxonomy" id="915099"/>
    <lineage>
        <taxon>Bacteria</taxon>
        <taxon>Pseudomonadati</taxon>
        <taxon>Pseudomonadota</taxon>
        <taxon>Gammaproteobacteria</taxon>
        <taxon>Pseudomonadales</taxon>
        <taxon>Pseudomonadaceae</taxon>
        <taxon>Pseudomonas</taxon>
    </lineage>
</organism>
<dbReference type="RefSeq" id="WP_323986371.1">
    <property type="nucleotide sequence ID" value="NZ_CP139639.1"/>
</dbReference>
<dbReference type="Proteomes" id="UP001322392">
    <property type="component" value="Chromosome"/>
</dbReference>
<reference evidence="2 3" key="1">
    <citation type="submission" date="2023-12" db="EMBL/GenBank/DDBJ databases">
        <title>First complete genome sequence of Pseudomonas canadensis strain Pcan-CK-23 isolated from homogenized tissues of Zophobas morio larvae.</title>
        <authorList>
            <person name="Kundlacz C."/>
            <person name="Aldeia C."/>
            <person name="Eddoubaji Y."/>
            <person name="Campos-Madueno E.I."/>
            <person name="Endimiani A."/>
        </authorList>
    </citation>
    <scope>NUCLEOTIDE SEQUENCE [LARGE SCALE GENOMIC DNA]</scope>
    <source>
        <strain evidence="2 3">Pcan-CK-23</strain>
    </source>
</reference>
<evidence type="ECO:0000313" key="2">
    <source>
        <dbReference type="EMBL" id="WRI22584.1"/>
    </source>
</evidence>
<protein>
    <submittedName>
        <fullName evidence="2">GNAT family N-acetyltransferase</fullName>
    </submittedName>
</protein>
<dbReference type="Pfam" id="PF00583">
    <property type="entry name" value="Acetyltransf_1"/>
    <property type="match status" value="1"/>
</dbReference>
<feature type="domain" description="N-acetyltransferase" evidence="1">
    <location>
        <begin position="5"/>
        <end position="137"/>
    </location>
</feature>
<dbReference type="SUPFAM" id="SSF55729">
    <property type="entry name" value="Acyl-CoA N-acyltransferases (Nat)"/>
    <property type="match status" value="1"/>
</dbReference>
<dbReference type="Gene3D" id="3.40.630.30">
    <property type="match status" value="1"/>
</dbReference>
<evidence type="ECO:0000259" key="1">
    <source>
        <dbReference type="PROSITE" id="PS51186"/>
    </source>
</evidence>
<accession>A0ABZ0ZZN0</accession>
<dbReference type="InterPro" id="IPR016181">
    <property type="entry name" value="Acyl_CoA_acyltransferase"/>
</dbReference>
<sequence>MTHGVILRTASADEIDLLKTMLAQDPDNSIGSVVCGVELLGEHVFIIEYRGDVAGFCTYRSVPDEIFPLFVFTTYRQKGVAAEAMRQLIVLLRSEDRKEVFIEIVNGAEGFWGKVFAGYPVSQFGPGKFRINISVPA</sequence>
<gene>
    <name evidence="2" type="ORF">SPL95_18415</name>
</gene>
<dbReference type="PROSITE" id="PS51186">
    <property type="entry name" value="GNAT"/>
    <property type="match status" value="1"/>
</dbReference>
<proteinExistence type="predicted"/>